<name>A0AAN7W273_9PEZI</name>
<feature type="transmembrane region" description="Helical" evidence="8">
    <location>
        <begin position="99"/>
        <end position="122"/>
    </location>
</feature>
<dbReference type="Gene3D" id="1.20.1250.20">
    <property type="entry name" value="MFS general substrate transporter like domains"/>
    <property type="match status" value="1"/>
</dbReference>
<dbReference type="NCBIfam" id="TIGR00879">
    <property type="entry name" value="SP"/>
    <property type="match status" value="1"/>
</dbReference>
<feature type="transmembrane region" description="Helical" evidence="8">
    <location>
        <begin position="340"/>
        <end position="359"/>
    </location>
</feature>
<organism evidence="10 11">
    <name type="scientific">Elasticomyces elasticus</name>
    <dbReference type="NCBI Taxonomy" id="574655"/>
    <lineage>
        <taxon>Eukaryota</taxon>
        <taxon>Fungi</taxon>
        <taxon>Dikarya</taxon>
        <taxon>Ascomycota</taxon>
        <taxon>Pezizomycotina</taxon>
        <taxon>Dothideomycetes</taxon>
        <taxon>Dothideomycetidae</taxon>
        <taxon>Mycosphaerellales</taxon>
        <taxon>Teratosphaeriaceae</taxon>
        <taxon>Elasticomyces</taxon>
    </lineage>
</organism>
<dbReference type="InterPro" id="IPR005829">
    <property type="entry name" value="Sugar_transporter_CS"/>
</dbReference>
<proteinExistence type="inferred from homology"/>
<feature type="transmembrane region" description="Helical" evidence="8">
    <location>
        <begin position="407"/>
        <end position="429"/>
    </location>
</feature>
<keyword evidence="5 8" id="KW-1133">Transmembrane helix</keyword>
<comment type="similarity">
    <text evidence="2 7">Belongs to the major facilitator superfamily. Sugar transporter (TC 2.A.1.1) family.</text>
</comment>
<dbReference type="PROSITE" id="PS00216">
    <property type="entry name" value="SUGAR_TRANSPORT_1"/>
    <property type="match status" value="1"/>
</dbReference>
<comment type="caution">
    <text evidence="10">The sequence shown here is derived from an EMBL/GenBank/DDBJ whole genome shotgun (WGS) entry which is preliminary data.</text>
</comment>
<dbReference type="PROSITE" id="PS50850">
    <property type="entry name" value="MFS"/>
    <property type="match status" value="1"/>
</dbReference>
<feature type="domain" description="Major facilitator superfamily (MFS) profile" evidence="9">
    <location>
        <begin position="21"/>
        <end position="464"/>
    </location>
</feature>
<evidence type="ECO:0000256" key="6">
    <source>
        <dbReference type="ARBA" id="ARBA00023136"/>
    </source>
</evidence>
<evidence type="ECO:0000313" key="10">
    <source>
        <dbReference type="EMBL" id="KAK5690405.1"/>
    </source>
</evidence>
<evidence type="ECO:0000256" key="2">
    <source>
        <dbReference type="ARBA" id="ARBA00010992"/>
    </source>
</evidence>
<feature type="transmembrane region" description="Helical" evidence="8">
    <location>
        <begin position="14"/>
        <end position="34"/>
    </location>
</feature>
<dbReference type="InterPro" id="IPR003663">
    <property type="entry name" value="Sugar/inositol_transpt"/>
</dbReference>
<feature type="transmembrane region" description="Helical" evidence="8">
    <location>
        <begin position="162"/>
        <end position="180"/>
    </location>
</feature>
<evidence type="ECO:0000259" key="9">
    <source>
        <dbReference type="PROSITE" id="PS50850"/>
    </source>
</evidence>
<sequence>MWAKFQDSDLVRELTLPLILISVYASLGGASFGLDFNSWSGQIGMAQFKKDLGVFDQSVESYIVPSTWLSIGSGTPQAGLAFGCLVAGFVGRAIGRVRCFYLAASIGIVGILVQAATVHSYWQFMVGRVINSVSMGIICNVVPAYQSECAPAKIRGTLINTYQFWLLVGAVMAATCNWGTQYWTTHWAWRLVVVIQFLIPILMLVGGAVLPESPRWLVGKCRNEQALKVLRILRRGAPDDVIQQEWRLLIAAEEEQAEHHSATTWLDCFRGSNLRRTAIATGVQCLQNAQGNSFIATYSIVFLQAIGVTDTYKVLILLYFTNMIASGFAFYFADNIGRRPLLFGAACVMAVCMFTVAGITGYDNNAQSIKGALACLFIWQFVQAVGWSSCVWIVTAETPTLQLREKTITIATFAGFIVGVLVTYINPYMQDAGFGNLQGKVGFVYGSFSVVAAVWVIFMLPELKGRALEELDEMFEKNVSVFQFGTFVTEGWGAQIARAKRIAAAKGHASIVHGVELDNGIEVGSTNEKGEVRSKIAEV</sequence>
<keyword evidence="4 8" id="KW-0812">Transmembrane</keyword>
<dbReference type="FunFam" id="1.20.1250.20:FF:000078">
    <property type="entry name" value="MFS maltose transporter, putative"/>
    <property type="match status" value="1"/>
</dbReference>
<evidence type="ECO:0000256" key="5">
    <source>
        <dbReference type="ARBA" id="ARBA00022989"/>
    </source>
</evidence>
<dbReference type="InterPro" id="IPR005828">
    <property type="entry name" value="MFS_sugar_transport-like"/>
</dbReference>
<keyword evidence="6 8" id="KW-0472">Membrane</keyword>
<evidence type="ECO:0000256" key="8">
    <source>
        <dbReference type="SAM" id="Phobius"/>
    </source>
</evidence>
<dbReference type="InterPro" id="IPR020846">
    <property type="entry name" value="MFS_dom"/>
</dbReference>
<evidence type="ECO:0000256" key="7">
    <source>
        <dbReference type="RuleBase" id="RU003346"/>
    </source>
</evidence>
<accession>A0AAN7W273</accession>
<gene>
    <name evidence="10" type="ORF">LTR97_012273</name>
</gene>
<dbReference type="SUPFAM" id="SSF103473">
    <property type="entry name" value="MFS general substrate transporter"/>
    <property type="match status" value="1"/>
</dbReference>
<protein>
    <recommendedName>
        <fullName evidence="9">Major facilitator superfamily (MFS) profile domain-containing protein</fullName>
    </recommendedName>
</protein>
<reference evidence="10" key="1">
    <citation type="submission" date="2023-08" db="EMBL/GenBank/DDBJ databases">
        <title>Black Yeasts Isolated from many extreme environments.</title>
        <authorList>
            <person name="Coleine C."/>
            <person name="Stajich J.E."/>
            <person name="Selbmann L."/>
        </authorList>
    </citation>
    <scope>NUCLEOTIDE SEQUENCE</scope>
    <source>
        <strain evidence="10">CCFEE 5810</strain>
    </source>
</reference>
<dbReference type="AlphaFoldDB" id="A0AAN7W273"/>
<dbReference type="GO" id="GO:0016020">
    <property type="term" value="C:membrane"/>
    <property type="evidence" value="ECO:0007669"/>
    <property type="project" value="UniProtKB-SubCell"/>
</dbReference>
<evidence type="ECO:0000313" key="11">
    <source>
        <dbReference type="Proteomes" id="UP001310594"/>
    </source>
</evidence>
<dbReference type="PANTHER" id="PTHR48022">
    <property type="entry name" value="PLASTIDIC GLUCOSE TRANSPORTER 4"/>
    <property type="match status" value="1"/>
</dbReference>
<dbReference type="Proteomes" id="UP001310594">
    <property type="component" value="Unassembled WGS sequence"/>
</dbReference>
<comment type="subcellular location">
    <subcellularLocation>
        <location evidence="1">Membrane</location>
        <topology evidence="1">Multi-pass membrane protein</topology>
    </subcellularLocation>
</comment>
<dbReference type="InterPro" id="IPR036259">
    <property type="entry name" value="MFS_trans_sf"/>
</dbReference>
<dbReference type="GO" id="GO:0005351">
    <property type="term" value="F:carbohydrate:proton symporter activity"/>
    <property type="evidence" value="ECO:0007669"/>
    <property type="project" value="TreeGrafter"/>
</dbReference>
<dbReference type="InterPro" id="IPR050360">
    <property type="entry name" value="MFS_Sugar_Transporters"/>
</dbReference>
<evidence type="ECO:0000256" key="1">
    <source>
        <dbReference type="ARBA" id="ARBA00004141"/>
    </source>
</evidence>
<dbReference type="Pfam" id="PF00083">
    <property type="entry name" value="Sugar_tr"/>
    <property type="match status" value="1"/>
</dbReference>
<evidence type="ECO:0000256" key="3">
    <source>
        <dbReference type="ARBA" id="ARBA00022448"/>
    </source>
</evidence>
<dbReference type="EMBL" id="JAVRQU010000025">
    <property type="protein sequence ID" value="KAK5690405.1"/>
    <property type="molecule type" value="Genomic_DNA"/>
</dbReference>
<feature type="transmembrane region" description="Helical" evidence="8">
    <location>
        <begin position="371"/>
        <end position="395"/>
    </location>
</feature>
<evidence type="ECO:0000256" key="4">
    <source>
        <dbReference type="ARBA" id="ARBA00022692"/>
    </source>
</evidence>
<feature type="transmembrane region" description="Helical" evidence="8">
    <location>
        <begin position="187"/>
        <end position="210"/>
    </location>
</feature>
<dbReference type="PANTHER" id="PTHR48022:SF2">
    <property type="entry name" value="PLASTIDIC GLUCOSE TRANSPORTER 4"/>
    <property type="match status" value="1"/>
</dbReference>
<keyword evidence="3 7" id="KW-0813">Transport</keyword>
<feature type="transmembrane region" description="Helical" evidence="8">
    <location>
        <begin position="314"/>
        <end position="333"/>
    </location>
</feature>
<feature type="transmembrane region" description="Helical" evidence="8">
    <location>
        <begin position="441"/>
        <end position="460"/>
    </location>
</feature>